<feature type="transmembrane region" description="Helical" evidence="1">
    <location>
        <begin position="34"/>
        <end position="51"/>
    </location>
</feature>
<sequence>MSSWLKYADNASQFLNLIQFKGNEGIISKNRYRIFIFYSIVAFPIAVLTIASTELSVQKSPISEIWRWRVVQILAMVFAMIDLLITFIYVIKN</sequence>
<accession>A0A916E358</accession>
<reference evidence="2" key="1">
    <citation type="submission" date="2020-05" db="EMBL/GenBank/DDBJ databases">
        <authorList>
            <person name="Rincon C."/>
            <person name="Sanders R I."/>
            <person name="Robbins C."/>
            <person name="Chaturvedi A."/>
        </authorList>
    </citation>
    <scope>NUCLEOTIDE SEQUENCE</scope>
    <source>
        <strain evidence="2">CHB12</strain>
    </source>
</reference>
<protein>
    <submittedName>
        <fullName evidence="2">Uncharacterized protein</fullName>
    </submittedName>
</protein>
<feature type="transmembrane region" description="Helical" evidence="1">
    <location>
        <begin position="71"/>
        <end position="91"/>
    </location>
</feature>
<dbReference type="EMBL" id="CAGKOT010000010">
    <property type="protein sequence ID" value="CAB5355528.1"/>
    <property type="molecule type" value="Genomic_DNA"/>
</dbReference>
<keyword evidence="1" id="KW-1133">Transmembrane helix</keyword>
<dbReference type="AlphaFoldDB" id="A0A916E358"/>
<dbReference type="Proteomes" id="UP000684084">
    <property type="component" value="Unassembled WGS sequence"/>
</dbReference>
<keyword evidence="1" id="KW-0812">Transmembrane</keyword>
<evidence type="ECO:0000313" key="3">
    <source>
        <dbReference type="Proteomes" id="UP000684084"/>
    </source>
</evidence>
<evidence type="ECO:0000256" key="1">
    <source>
        <dbReference type="SAM" id="Phobius"/>
    </source>
</evidence>
<proteinExistence type="predicted"/>
<dbReference type="VEuPathDB" id="FungiDB:RhiirFUN_012015"/>
<evidence type="ECO:0000313" key="2">
    <source>
        <dbReference type="EMBL" id="CAB5355528.1"/>
    </source>
</evidence>
<name>A0A916E358_9GLOM</name>
<dbReference type="OrthoDB" id="3351993at2759"/>
<keyword evidence="1" id="KW-0472">Membrane</keyword>
<comment type="caution">
    <text evidence="2">The sequence shown here is derived from an EMBL/GenBank/DDBJ whole genome shotgun (WGS) entry which is preliminary data.</text>
</comment>
<gene>
    <name evidence="2" type="ORF">CHRIB12_LOCUS6103</name>
</gene>
<organism evidence="2 3">
    <name type="scientific">Rhizophagus irregularis</name>
    <dbReference type="NCBI Taxonomy" id="588596"/>
    <lineage>
        <taxon>Eukaryota</taxon>
        <taxon>Fungi</taxon>
        <taxon>Fungi incertae sedis</taxon>
        <taxon>Mucoromycota</taxon>
        <taxon>Glomeromycotina</taxon>
        <taxon>Glomeromycetes</taxon>
        <taxon>Glomerales</taxon>
        <taxon>Glomeraceae</taxon>
        <taxon>Rhizophagus</taxon>
    </lineage>
</organism>